<keyword evidence="1" id="KW-0812">Transmembrane</keyword>
<gene>
    <name evidence="2" type="ORF">CQ13_00470</name>
</gene>
<evidence type="ECO:0000256" key="1">
    <source>
        <dbReference type="SAM" id="Phobius"/>
    </source>
</evidence>
<comment type="caution">
    <text evidence="2">The sequence shown here is derived from an EMBL/GenBank/DDBJ whole genome shotgun (WGS) entry which is preliminary data.</text>
</comment>
<keyword evidence="1" id="KW-0472">Membrane</keyword>
<sequence length="124" mass="13788">MELAVLEHSKHCIKAFDKMQAATAGSFVAIVQCRATPLIHGPLSASGYPLCSTIERGRHDRFANGSHQGGRRDDVPVTIALTLVFAVLSHFWACNPGKPWWRRREFITDLCCWFFVPVSCGLMA</sequence>
<organism evidence="2 3">
    <name type="scientific">Bradyrhizobium retamae</name>
    <dbReference type="NCBI Taxonomy" id="1300035"/>
    <lineage>
        <taxon>Bacteria</taxon>
        <taxon>Pseudomonadati</taxon>
        <taxon>Pseudomonadota</taxon>
        <taxon>Alphaproteobacteria</taxon>
        <taxon>Hyphomicrobiales</taxon>
        <taxon>Nitrobacteraceae</taxon>
        <taxon>Bradyrhizobium</taxon>
    </lineage>
</organism>
<dbReference type="AlphaFoldDB" id="A0A0R3NCY3"/>
<dbReference type="EMBL" id="LLYA01000001">
    <property type="protein sequence ID" value="KRR30178.1"/>
    <property type="molecule type" value="Genomic_DNA"/>
</dbReference>
<name>A0A0R3NCY3_9BRAD</name>
<keyword evidence="3" id="KW-1185">Reference proteome</keyword>
<protein>
    <submittedName>
        <fullName evidence="2">Uncharacterized protein</fullName>
    </submittedName>
</protein>
<dbReference type="Proteomes" id="UP000052023">
    <property type="component" value="Unassembled WGS sequence"/>
</dbReference>
<accession>A0A0R3NCY3</accession>
<evidence type="ECO:0000313" key="2">
    <source>
        <dbReference type="EMBL" id="KRR30178.1"/>
    </source>
</evidence>
<evidence type="ECO:0000313" key="3">
    <source>
        <dbReference type="Proteomes" id="UP000052023"/>
    </source>
</evidence>
<keyword evidence="1" id="KW-1133">Transmembrane helix</keyword>
<proteinExistence type="predicted"/>
<reference evidence="2 3" key="1">
    <citation type="submission" date="2014-03" db="EMBL/GenBank/DDBJ databases">
        <title>Bradyrhizobium valentinum sp. nov., isolated from effective nodules of Lupinus mariae-josephae, a lupine endemic of basic-lime soils in Eastern Spain.</title>
        <authorList>
            <person name="Duran D."/>
            <person name="Rey L."/>
            <person name="Navarro A."/>
            <person name="Busquets A."/>
            <person name="Imperial J."/>
            <person name="Ruiz-Argueso T."/>
        </authorList>
    </citation>
    <scope>NUCLEOTIDE SEQUENCE [LARGE SCALE GENOMIC DNA]</scope>
    <source>
        <strain evidence="2 3">Ro19</strain>
    </source>
</reference>
<feature type="transmembrane region" description="Helical" evidence="1">
    <location>
        <begin position="75"/>
        <end position="94"/>
    </location>
</feature>